<dbReference type="InterPro" id="IPR036259">
    <property type="entry name" value="MFS_trans_sf"/>
</dbReference>
<dbReference type="PANTHER" id="PTHR23513:SF11">
    <property type="entry name" value="STAPHYLOFERRIN A TRANSPORTER"/>
    <property type="match status" value="1"/>
</dbReference>
<feature type="transmembrane region" description="Helical" evidence="6">
    <location>
        <begin position="310"/>
        <end position="329"/>
    </location>
</feature>
<feature type="transmembrane region" description="Helical" evidence="6">
    <location>
        <begin position="50"/>
        <end position="73"/>
    </location>
</feature>
<reference evidence="7 8" key="1">
    <citation type="submission" date="2016-12" db="EMBL/GenBank/DDBJ databases">
        <title>The draft genome sequence of Actinophytocola xinjiangensis.</title>
        <authorList>
            <person name="Wang W."/>
            <person name="Yuan L."/>
        </authorList>
    </citation>
    <scope>NUCLEOTIDE SEQUENCE [LARGE SCALE GENOMIC DNA]</scope>
    <source>
        <strain evidence="7 8">CGMCC 4.4663</strain>
    </source>
</reference>
<organism evidence="7 8">
    <name type="scientific">Actinophytocola xinjiangensis</name>
    <dbReference type="NCBI Taxonomy" id="485602"/>
    <lineage>
        <taxon>Bacteria</taxon>
        <taxon>Bacillati</taxon>
        <taxon>Actinomycetota</taxon>
        <taxon>Actinomycetes</taxon>
        <taxon>Pseudonocardiales</taxon>
        <taxon>Pseudonocardiaceae</taxon>
    </lineage>
</organism>
<comment type="caution">
    <text evidence="7">The sequence shown here is derived from an EMBL/GenBank/DDBJ whole genome shotgun (WGS) entry which is preliminary data.</text>
</comment>
<feature type="transmembrane region" description="Helical" evidence="6">
    <location>
        <begin position="173"/>
        <end position="192"/>
    </location>
</feature>
<proteinExistence type="predicted"/>
<evidence type="ECO:0000256" key="2">
    <source>
        <dbReference type="ARBA" id="ARBA00022475"/>
    </source>
</evidence>
<keyword evidence="4 6" id="KW-1133">Transmembrane helix</keyword>
<evidence type="ECO:0000313" key="7">
    <source>
        <dbReference type="EMBL" id="OLF09751.1"/>
    </source>
</evidence>
<dbReference type="PANTHER" id="PTHR23513">
    <property type="entry name" value="INTEGRAL MEMBRANE EFFLUX PROTEIN-RELATED"/>
    <property type="match status" value="1"/>
</dbReference>
<dbReference type="GO" id="GO:0022857">
    <property type="term" value="F:transmembrane transporter activity"/>
    <property type="evidence" value="ECO:0007669"/>
    <property type="project" value="InterPro"/>
</dbReference>
<dbReference type="InterPro" id="IPR011701">
    <property type="entry name" value="MFS"/>
</dbReference>
<dbReference type="GO" id="GO:0005886">
    <property type="term" value="C:plasma membrane"/>
    <property type="evidence" value="ECO:0007669"/>
    <property type="project" value="UniProtKB-SubCell"/>
</dbReference>
<evidence type="ECO:0000256" key="5">
    <source>
        <dbReference type="ARBA" id="ARBA00023136"/>
    </source>
</evidence>
<evidence type="ECO:0000256" key="4">
    <source>
        <dbReference type="ARBA" id="ARBA00022989"/>
    </source>
</evidence>
<keyword evidence="5 6" id="KW-0472">Membrane</keyword>
<dbReference type="SUPFAM" id="SSF103473">
    <property type="entry name" value="MFS general substrate transporter"/>
    <property type="match status" value="1"/>
</dbReference>
<comment type="subcellular location">
    <subcellularLocation>
        <location evidence="1">Cell membrane</location>
        <topology evidence="1">Multi-pass membrane protein</topology>
    </subcellularLocation>
</comment>
<keyword evidence="8" id="KW-1185">Reference proteome</keyword>
<name>A0A7Z0WKX4_9PSEU</name>
<feature type="transmembrane region" description="Helical" evidence="6">
    <location>
        <begin position="372"/>
        <end position="397"/>
    </location>
</feature>
<protein>
    <submittedName>
        <fullName evidence="7">MFS transporter</fullName>
    </submittedName>
</protein>
<keyword evidence="3 6" id="KW-0812">Transmembrane</keyword>
<feature type="transmembrane region" description="Helical" evidence="6">
    <location>
        <begin position="257"/>
        <end position="276"/>
    </location>
</feature>
<dbReference type="RefSeq" id="WP_075134142.1">
    <property type="nucleotide sequence ID" value="NZ_MSIF01000008.1"/>
</dbReference>
<dbReference type="EMBL" id="MSIF01000008">
    <property type="protein sequence ID" value="OLF09751.1"/>
    <property type="molecule type" value="Genomic_DNA"/>
</dbReference>
<dbReference type="PRINTS" id="PR01988">
    <property type="entry name" value="EXPORTERBACE"/>
</dbReference>
<feature type="transmembrane region" description="Helical" evidence="6">
    <location>
        <begin position="222"/>
        <end position="237"/>
    </location>
</feature>
<dbReference type="InterPro" id="IPR022324">
    <property type="entry name" value="Bacilysin_exporter_BacE_put"/>
</dbReference>
<evidence type="ECO:0000313" key="8">
    <source>
        <dbReference type="Proteomes" id="UP000185696"/>
    </source>
</evidence>
<dbReference type="CDD" id="cd06173">
    <property type="entry name" value="MFS_MefA_like"/>
    <property type="match status" value="1"/>
</dbReference>
<evidence type="ECO:0000256" key="3">
    <source>
        <dbReference type="ARBA" id="ARBA00022692"/>
    </source>
</evidence>
<accession>A0A7Z0WKX4</accession>
<dbReference type="Proteomes" id="UP000185696">
    <property type="component" value="Unassembled WGS sequence"/>
</dbReference>
<sequence length="411" mass="43045">MIETGTPPSKGVWTRAFTLFFAARTVSILGDQMLIPITVTVAVLQAGYGVSGVGFALAAHTAPLAAFVILGGVLVDRLTPIRVMVAADLARVVIHATLVLSFVLGTPDLWLIITVMALSGVCTAAFQPGYASVIPRVAVDVQKANAAIRVAEALVAVAGPAAAGLILSVAPVSVVLAIDTATYALSAVFLLLMRLRIPRPESTASFRRDLVQGWHEFRSRRWLWNVIVIYMLFQVTVNGPSLTLGPSLITLDHGERTLGFVMATFGAGAVLGGLAAARFRPRYPLRAGAIAMVGGAFSLLALALHLPPPLIAAGYLLHGVAGAFWLVMFHSSVQTHIPPDVLGRVHAYDVAGSLVMRPVGQTAAGPAALWVGAAPVLFFSTAMLLVTVGLLLAAPAVRGLRNLRPGRSEIG</sequence>
<evidence type="ECO:0000256" key="1">
    <source>
        <dbReference type="ARBA" id="ARBA00004651"/>
    </source>
</evidence>
<dbReference type="Pfam" id="PF07690">
    <property type="entry name" value="MFS_1"/>
    <property type="match status" value="1"/>
</dbReference>
<dbReference type="Gene3D" id="1.20.1250.20">
    <property type="entry name" value="MFS general substrate transporter like domains"/>
    <property type="match status" value="1"/>
</dbReference>
<gene>
    <name evidence="7" type="ORF">BLA60_18390</name>
</gene>
<keyword evidence="2" id="KW-1003">Cell membrane</keyword>
<feature type="transmembrane region" description="Helical" evidence="6">
    <location>
        <begin position="283"/>
        <end position="304"/>
    </location>
</feature>
<evidence type="ECO:0000256" key="6">
    <source>
        <dbReference type="SAM" id="Phobius"/>
    </source>
</evidence>
<dbReference type="OrthoDB" id="4528313at2"/>
<dbReference type="AlphaFoldDB" id="A0A7Z0WKX4"/>